<evidence type="ECO:0000256" key="4">
    <source>
        <dbReference type="ARBA" id="ARBA00022989"/>
    </source>
</evidence>
<organism evidence="9 10">
    <name type="scientific">Elasticomyces elasticus</name>
    <dbReference type="NCBI Taxonomy" id="574655"/>
    <lineage>
        <taxon>Eukaryota</taxon>
        <taxon>Fungi</taxon>
        <taxon>Dikarya</taxon>
        <taxon>Ascomycota</taxon>
        <taxon>Pezizomycotina</taxon>
        <taxon>Dothideomycetes</taxon>
        <taxon>Dothideomycetidae</taxon>
        <taxon>Mycosphaerellales</taxon>
        <taxon>Teratosphaeriaceae</taxon>
        <taxon>Elasticomyces</taxon>
    </lineage>
</organism>
<dbReference type="Gene3D" id="1.20.1250.20">
    <property type="entry name" value="MFS general substrate transporter like domains"/>
    <property type="match status" value="2"/>
</dbReference>
<keyword evidence="3 7" id="KW-0812">Transmembrane</keyword>
<dbReference type="GO" id="GO:0005886">
    <property type="term" value="C:plasma membrane"/>
    <property type="evidence" value="ECO:0007669"/>
    <property type="project" value="TreeGrafter"/>
</dbReference>
<dbReference type="AlphaFoldDB" id="A0AAN7WGX1"/>
<evidence type="ECO:0000256" key="2">
    <source>
        <dbReference type="ARBA" id="ARBA00007520"/>
    </source>
</evidence>
<evidence type="ECO:0000256" key="7">
    <source>
        <dbReference type="SAM" id="Phobius"/>
    </source>
</evidence>
<evidence type="ECO:0000256" key="3">
    <source>
        <dbReference type="ARBA" id="ARBA00022692"/>
    </source>
</evidence>
<dbReference type="Pfam" id="PF07690">
    <property type="entry name" value="MFS_1"/>
    <property type="match status" value="1"/>
</dbReference>
<feature type="transmembrane region" description="Helical" evidence="7">
    <location>
        <begin position="68"/>
        <end position="93"/>
    </location>
</feature>
<comment type="subcellular location">
    <subcellularLocation>
        <location evidence="1">Membrane</location>
        <topology evidence="1">Multi-pass membrane protein</topology>
    </subcellularLocation>
</comment>
<reference evidence="9" key="1">
    <citation type="submission" date="2023-08" db="EMBL/GenBank/DDBJ databases">
        <title>Black Yeasts Isolated from many extreme environments.</title>
        <authorList>
            <person name="Coleine C."/>
            <person name="Stajich J.E."/>
            <person name="Selbmann L."/>
        </authorList>
    </citation>
    <scope>NUCLEOTIDE SEQUENCE</scope>
    <source>
        <strain evidence="9">CCFEE 5810</strain>
    </source>
</reference>
<feature type="domain" description="Major facilitator superfamily (MFS) profile" evidence="8">
    <location>
        <begin position="71"/>
        <end position="607"/>
    </location>
</feature>
<evidence type="ECO:0000313" key="9">
    <source>
        <dbReference type="EMBL" id="KAK5706152.1"/>
    </source>
</evidence>
<evidence type="ECO:0000256" key="1">
    <source>
        <dbReference type="ARBA" id="ARBA00004141"/>
    </source>
</evidence>
<feature type="transmembrane region" description="Helical" evidence="7">
    <location>
        <begin position="224"/>
        <end position="246"/>
    </location>
</feature>
<evidence type="ECO:0000256" key="5">
    <source>
        <dbReference type="ARBA" id="ARBA00023136"/>
    </source>
</evidence>
<feature type="transmembrane region" description="Helical" evidence="7">
    <location>
        <begin position="161"/>
        <end position="182"/>
    </location>
</feature>
<name>A0AAN7WGX1_9PEZI</name>
<dbReference type="CDD" id="cd17502">
    <property type="entry name" value="MFS_Azr1_MDR_like"/>
    <property type="match status" value="1"/>
</dbReference>
<accession>A0AAN7WGX1</accession>
<dbReference type="Proteomes" id="UP001310594">
    <property type="component" value="Unassembled WGS sequence"/>
</dbReference>
<dbReference type="PANTHER" id="PTHR23501">
    <property type="entry name" value="MAJOR FACILITATOR SUPERFAMILY"/>
    <property type="match status" value="1"/>
</dbReference>
<feature type="transmembrane region" description="Helical" evidence="7">
    <location>
        <begin position="512"/>
        <end position="533"/>
    </location>
</feature>
<feature type="transmembrane region" description="Helical" evidence="7">
    <location>
        <begin position="584"/>
        <end position="605"/>
    </location>
</feature>
<gene>
    <name evidence="9" type="ORF">LTR97_001139</name>
</gene>
<dbReference type="PRINTS" id="PR01036">
    <property type="entry name" value="TCRTETB"/>
</dbReference>
<dbReference type="InterPro" id="IPR011701">
    <property type="entry name" value="MFS"/>
</dbReference>
<feature type="transmembrane region" description="Helical" evidence="7">
    <location>
        <begin position="336"/>
        <end position="361"/>
    </location>
</feature>
<feature type="region of interest" description="Disordered" evidence="6">
    <location>
        <begin position="1"/>
        <end position="20"/>
    </location>
</feature>
<feature type="transmembrane region" description="Helical" evidence="7">
    <location>
        <begin position="397"/>
        <end position="418"/>
    </location>
</feature>
<evidence type="ECO:0000256" key="6">
    <source>
        <dbReference type="SAM" id="MobiDB-lite"/>
    </source>
</evidence>
<protein>
    <recommendedName>
        <fullName evidence="8">Major facilitator superfamily (MFS) profile domain-containing protein</fullName>
    </recommendedName>
</protein>
<dbReference type="PANTHER" id="PTHR23501:SF193">
    <property type="entry name" value="MULTIDRUG TRANSPORTER, PUTATIVE (AFU_ORTHOLOGUE AFUA_8G00940)-RELATED"/>
    <property type="match status" value="1"/>
</dbReference>
<evidence type="ECO:0000313" key="10">
    <source>
        <dbReference type="Proteomes" id="UP001310594"/>
    </source>
</evidence>
<comment type="similarity">
    <text evidence="2">Belongs to the major facilitator superfamily. TCR/Tet family.</text>
</comment>
<feature type="compositionally biased region" description="Low complexity" evidence="6">
    <location>
        <begin position="1"/>
        <end position="11"/>
    </location>
</feature>
<dbReference type="InterPro" id="IPR020846">
    <property type="entry name" value="MFS_dom"/>
</dbReference>
<feature type="transmembrane region" description="Helical" evidence="7">
    <location>
        <begin position="135"/>
        <end position="154"/>
    </location>
</feature>
<dbReference type="PROSITE" id="PS50850">
    <property type="entry name" value="MFS"/>
    <property type="match status" value="1"/>
</dbReference>
<keyword evidence="5 7" id="KW-0472">Membrane</keyword>
<feature type="transmembrane region" description="Helical" evidence="7">
    <location>
        <begin position="373"/>
        <end position="391"/>
    </location>
</feature>
<dbReference type="GO" id="GO:0022857">
    <property type="term" value="F:transmembrane transporter activity"/>
    <property type="evidence" value="ECO:0007669"/>
    <property type="project" value="InterPro"/>
</dbReference>
<dbReference type="SUPFAM" id="SSF103473">
    <property type="entry name" value="MFS general substrate transporter"/>
    <property type="match status" value="1"/>
</dbReference>
<dbReference type="InterPro" id="IPR036259">
    <property type="entry name" value="MFS_trans_sf"/>
</dbReference>
<dbReference type="EMBL" id="JAVRQU010000002">
    <property type="protein sequence ID" value="KAK5706152.1"/>
    <property type="molecule type" value="Genomic_DNA"/>
</dbReference>
<evidence type="ECO:0000259" key="8">
    <source>
        <dbReference type="PROSITE" id="PS50850"/>
    </source>
</evidence>
<sequence>MASSDHSASSRHSLEKDVEKEIPLPQEHVMPVPQPVTVEELKGEAEITPEAVVTPDPVEEKWLSGVKLWLVMGPLILVFFLVLLDTTIVSTAIPDITNHFNSLADIGWYSASYQLASAVLQPLAGKTYVYFSNKWTFISFFAVFELGSLLCGVATSSKMLIVGRAIAGMGTAGLQNGAMTIISACVPLHKRPALLGICQGFAQLGLVFGPLIGGALTQYTTWRWCFYINLPIGGVAGALLVLTRGVPDAHSKPPAMEVFRDLHHKLDLIGFVLLSPAIIMALLALQWGGNVYAWDSATIIGLFCGAAGNLLVWAAWNWWKKDDALIPVSMVRRTQVWSGSLVVGFLMSSLYIFVYYLPIYFQSADSASPTMSGVYMLPNILASLILAVAVGKAVQWVGYYTPFSIVSAIFMAVGYGLCSMLSPTSTTGEWIGFQIISGKHSDGHVSSMKRKANLCTHHSRNRQRNGHADAACGGTEQPSSRDGTACHLPLHGKHLYSTGTSALAKQQLTFHFFVKFTGMLFGAVFLSASATIFTNSLRTFIVQLAPTADLDAILTAGATGFRKVISPEELPGVLLAYAKSVDRVFYLCAALAALCLPFSFGLGWTNIKKKAQEKKAATDTPDEKAKIEV</sequence>
<proteinExistence type="inferred from homology"/>
<feature type="transmembrane region" description="Helical" evidence="7">
    <location>
        <begin position="194"/>
        <end position="212"/>
    </location>
</feature>
<feature type="transmembrane region" description="Helical" evidence="7">
    <location>
        <begin position="297"/>
        <end position="316"/>
    </location>
</feature>
<keyword evidence="4 7" id="KW-1133">Transmembrane helix</keyword>
<feature type="transmembrane region" description="Helical" evidence="7">
    <location>
        <begin position="266"/>
        <end position="285"/>
    </location>
</feature>
<comment type="caution">
    <text evidence="9">The sequence shown here is derived from an EMBL/GenBank/DDBJ whole genome shotgun (WGS) entry which is preliminary data.</text>
</comment>
<feature type="region of interest" description="Disordered" evidence="6">
    <location>
        <begin position="458"/>
        <end position="477"/>
    </location>
</feature>